<dbReference type="AlphaFoldDB" id="A0A0A9H118"/>
<proteinExistence type="predicted"/>
<evidence type="ECO:0000313" key="2">
    <source>
        <dbReference type="EMBL" id="JAE29479.1"/>
    </source>
</evidence>
<sequence>MVFDVVVCTGTVLVTVAATVEGGLEEGMDCCGLATGREVEA</sequence>
<organism evidence="2">
    <name type="scientific">Arundo donax</name>
    <name type="common">Giant reed</name>
    <name type="synonym">Donax arundinaceus</name>
    <dbReference type="NCBI Taxonomy" id="35708"/>
    <lineage>
        <taxon>Eukaryota</taxon>
        <taxon>Viridiplantae</taxon>
        <taxon>Streptophyta</taxon>
        <taxon>Embryophyta</taxon>
        <taxon>Tracheophyta</taxon>
        <taxon>Spermatophyta</taxon>
        <taxon>Magnoliopsida</taxon>
        <taxon>Liliopsida</taxon>
        <taxon>Poales</taxon>
        <taxon>Poaceae</taxon>
        <taxon>PACMAD clade</taxon>
        <taxon>Arundinoideae</taxon>
        <taxon>Arundineae</taxon>
        <taxon>Arundo</taxon>
    </lineage>
</organism>
<reference evidence="2" key="1">
    <citation type="submission" date="2014-09" db="EMBL/GenBank/DDBJ databases">
        <authorList>
            <person name="Magalhaes I.L.F."/>
            <person name="Oliveira U."/>
            <person name="Santos F.R."/>
            <person name="Vidigal T.H.D.A."/>
            <person name="Brescovit A.D."/>
            <person name="Santos A.J."/>
        </authorList>
    </citation>
    <scope>NUCLEOTIDE SEQUENCE</scope>
    <source>
        <tissue evidence="2">Shoot tissue taken approximately 20 cm above the soil surface</tissue>
    </source>
</reference>
<accession>A0A0A9H118</accession>
<dbReference type="EMBL" id="GBRH01168417">
    <property type="protein sequence ID" value="JAE29479.1"/>
    <property type="molecule type" value="Transcribed_RNA"/>
</dbReference>
<keyword evidence="1" id="KW-0732">Signal</keyword>
<evidence type="ECO:0000256" key="1">
    <source>
        <dbReference type="SAM" id="SignalP"/>
    </source>
</evidence>
<feature type="signal peptide" evidence="1">
    <location>
        <begin position="1"/>
        <end position="22"/>
    </location>
</feature>
<protein>
    <submittedName>
        <fullName evidence="2">Uncharacterized protein</fullName>
    </submittedName>
</protein>
<reference evidence="2" key="2">
    <citation type="journal article" date="2015" name="Data Brief">
        <title>Shoot transcriptome of the giant reed, Arundo donax.</title>
        <authorList>
            <person name="Barrero R.A."/>
            <person name="Guerrero F.D."/>
            <person name="Moolhuijzen P."/>
            <person name="Goolsby J.A."/>
            <person name="Tidwell J."/>
            <person name="Bellgard S.E."/>
            <person name="Bellgard M.I."/>
        </authorList>
    </citation>
    <scope>NUCLEOTIDE SEQUENCE</scope>
    <source>
        <tissue evidence="2">Shoot tissue taken approximately 20 cm above the soil surface</tissue>
    </source>
</reference>
<feature type="chain" id="PRO_5002062812" evidence="1">
    <location>
        <begin position="23"/>
        <end position="41"/>
    </location>
</feature>
<name>A0A0A9H118_ARUDO</name>